<evidence type="ECO:0000256" key="2">
    <source>
        <dbReference type="RuleBase" id="RU000461"/>
    </source>
</evidence>
<dbReference type="Gene3D" id="1.10.630.10">
    <property type="entry name" value="Cytochrome P450"/>
    <property type="match status" value="1"/>
</dbReference>
<reference evidence="3 4" key="1">
    <citation type="submission" date="2019-02" db="EMBL/GenBank/DDBJ databases">
        <authorList>
            <person name="Li Y."/>
        </authorList>
    </citation>
    <scope>NUCLEOTIDE SEQUENCE [LARGE SCALE GENOMIC DNA]</scope>
    <source>
        <strain evidence="3 4">3-7</strain>
    </source>
</reference>
<sequence length="406" mass="45886">MTNLETADLPAHVPADLVRDYPLLYGRTTDENPHETMIPKIHEGPAVFYSLNAYPGDQPAWIVRRTEDLRKIYFDSEHFTNADPGPFAAMIGETWRLLPFESDVPQHGLYRAFVNPLFTPKAMTKLEGRIRQYAREYIEDFKPKGSCEFIKDFAYEFPIKIFLELMGLPLELTSQFLAWETDLLHASDPMVIAAATRNVVAYLRGEIAARQANPTDDLLSYGVTTQIDGRGLTDDELVGFAFNLFIGGLDTVSTNMASQFRHLASNLDHQAQLRANPEMIANAIDECMRAFAAVTTFRTCSKETEIQGVRIMPGDKVAMSTSLAGRDPEEYDRPNEIILDRKPRLISWGYGPHMCVGMHLARREMRIAMEEFLALIPEFQIAPDAKIRFHIGGMIQPESLPLVWNA</sequence>
<dbReference type="GO" id="GO:0004497">
    <property type="term" value="F:monooxygenase activity"/>
    <property type="evidence" value="ECO:0007669"/>
    <property type="project" value="UniProtKB-KW"/>
</dbReference>
<name>A0A4Q6XIY8_9SPHN</name>
<evidence type="ECO:0000313" key="4">
    <source>
        <dbReference type="Proteomes" id="UP000292085"/>
    </source>
</evidence>
<keyword evidence="2" id="KW-0479">Metal-binding</keyword>
<dbReference type="EMBL" id="SGIS01000069">
    <property type="protein sequence ID" value="RZF59245.1"/>
    <property type="molecule type" value="Genomic_DNA"/>
</dbReference>
<dbReference type="AlphaFoldDB" id="A0A4Q6XIY8"/>
<keyword evidence="2" id="KW-0503">Monooxygenase</keyword>
<comment type="similarity">
    <text evidence="1 2">Belongs to the cytochrome P450 family.</text>
</comment>
<gene>
    <name evidence="3" type="ORF">EWE75_22765</name>
</gene>
<dbReference type="InterPro" id="IPR017972">
    <property type="entry name" value="Cyt_P450_CS"/>
</dbReference>
<evidence type="ECO:0000256" key="1">
    <source>
        <dbReference type="ARBA" id="ARBA00010617"/>
    </source>
</evidence>
<dbReference type="InterPro" id="IPR001128">
    <property type="entry name" value="Cyt_P450"/>
</dbReference>
<keyword evidence="4" id="KW-1185">Reference proteome</keyword>
<dbReference type="PRINTS" id="PR00359">
    <property type="entry name" value="BP450"/>
</dbReference>
<organism evidence="3 4">
    <name type="scientific">Sphingomonas populi</name>
    <dbReference type="NCBI Taxonomy" id="2484750"/>
    <lineage>
        <taxon>Bacteria</taxon>
        <taxon>Pseudomonadati</taxon>
        <taxon>Pseudomonadota</taxon>
        <taxon>Alphaproteobacteria</taxon>
        <taxon>Sphingomonadales</taxon>
        <taxon>Sphingomonadaceae</taxon>
        <taxon>Sphingomonas</taxon>
    </lineage>
</organism>
<dbReference type="PROSITE" id="PS00086">
    <property type="entry name" value="CYTOCHROME_P450"/>
    <property type="match status" value="1"/>
</dbReference>
<keyword evidence="2" id="KW-0408">Iron</keyword>
<dbReference type="PANTHER" id="PTHR46696:SF6">
    <property type="entry name" value="P450, PUTATIVE (EUROFUNG)-RELATED"/>
    <property type="match status" value="1"/>
</dbReference>
<keyword evidence="2" id="KW-0349">Heme</keyword>
<dbReference type="InterPro" id="IPR002397">
    <property type="entry name" value="Cyt_P450_B"/>
</dbReference>
<dbReference type="GO" id="GO:0005506">
    <property type="term" value="F:iron ion binding"/>
    <property type="evidence" value="ECO:0007669"/>
    <property type="project" value="InterPro"/>
</dbReference>
<dbReference type="Proteomes" id="UP000292085">
    <property type="component" value="Unassembled WGS sequence"/>
</dbReference>
<evidence type="ECO:0000313" key="3">
    <source>
        <dbReference type="EMBL" id="RZF59245.1"/>
    </source>
</evidence>
<dbReference type="GO" id="GO:0020037">
    <property type="term" value="F:heme binding"/>
    <property type="evidence" value="ECO:0007669"/>
    <property type="project" value="InterPro"/>
</dbReference>
<proteinExistence type="inferred from homology"/>
<dbReference type="Pfam" id="PF00067">
    <property type="entry name" value="p450"/>
    <property type="match status" value="1"/>
</dbReference>
<dbReference type="CDD" id="cd11035">
    <property type="entry name" value="P450cam-like"/>
    <property type="match status" value="1"/>
</dbReference>
<dbReference type="OrthoDB" id="5522954at2"/>
<dbReference type="PANTHER" id="PTHR46696">
    <property type="entry name" value="P450, PUTATIVE (EUROFUNG)-RELATED"/>
    <property type="match status" value="1"/>
</dbReference>
<protein>
    <submittedName>
        <fullName evidence="3">Cytochrome P450</fullName>
    </submittedName>
</protein>
<accession>A0A4Q6XIY8</accession>
<comment type="caution">
    <text evidence="3">The sequence shown here is derived from an EMBL/GenBank/DDBJ whole genome shotgun (WGS) entry which is preliminary data.</text>
</comment>
<dbReference type="GO" id="GO:0016705">
    <property type="term" value="F:oxidoreductase activity, acting on paired donors, with incorporation or reduction of molecular oxygen"/>
    <property type="evidence" value="ECO:0007669"/>
    <property type="project" value="InterPro"/>
</dbReference>
<dbReference type="SUPFAM" id="SSF48264">
    <property type="entry name" value="Cytochrome P450"/>
    <property type="match status" value="1"/>
</dbReference>
<keyword evidence="2" id="KW-0560">Oxidoreductase</keyword>
<dbReference type="InterPro" id="IPR036396">
    <property type="entry name" value="Cyt_P450_sf"/>
</dbReference>
<dbReference type="RefSeq" id="WP_130160363.1">
    <property type="nucleotide sequence ID" value="NZ_SGIS01000069.1"/>
</dbReference>